<name>A0A1Y2SZP3_9BIFI</name>
<reference evidence="2 3" key="1">
    <citation type="submission" date="2017-04" db="EMBL/GenBank/DDBJ databases">
        <title>Draft genome sequences of Alloscardovia macacae UMA81211 and UMA81212 isolated from the feces of a rhesus macaque (Macaca mulatta).</title>
        <authorList>
            <person name="Albert K."/>
            <person name="Sela D.A."/>
        </authorList>
    </citation>
    <scope>NUCLEOTIDE SEQUENCE [LARGE SCALE GENOMIC DNA]</scope>
    <source>
        <strain evidence="2 3">UMA81212</strain>
    </source>
</reference>
<evidence type="ECO:0000313" key="2">
    <source>
        <dbReference type="EMBL" id="OTA28815.1"/>
    </source>
</evidence>
<proteinExistence type="predicted"/>
<sequence>MGFFGFGKKKKTVDDDVRETTDATAEENDAPSSVASDAGEAGEAGQQPLLGPWDINDENAPDYDEYLNMGALYLPFLFGIELRLKATNPEGHIISTTITYEHSSLEMEVFAAPKTTGIWDEIRSEFVDGRVKAQEVDGVFGKEIMLPVQVQDKEVMSRIVGVDGPRWMVRAIFTGPAATDADSEEKKALDDFFSKVVVDRGSEPLAPRDLVYLSRPLTPSQVKEIEAAKAAAAAGDDAQNADDHSELELPDDPNGYGQQSQVQHTLRRGPLFSEMR</sequence>
<comment type="caution">
    <text evidence="2">The sequence shown here is derived from an EMBL/GenBank/DDBJ whole genome shotgun (WGS) entry which is preliminary data.</text>
</comment>
<organism evidence="2 3">
    <name type="scientific">Alloscardovia macacae</name>
    <dbReference type="NCBI Taxonomy" id="1160091"/>
    <lineage>
        <taxon>Bacteria</taxon>
        <taxon>Bacillati</taxon>
        <taxon>Actinomycetota</taxon>
        <taxon>Actinomycetes</taxon>
        <taxon>Bifidobacteriales</taxon>
        <taxon>Bifidobacteriaceae</taxon>
        <taxon>Alloscardovia</taxon>
    </lineage>
</organism>
<protein>
    <recommendedName>
        <fullName evidence="4">DUF3710 domain-containing protein</fullName>
    </recommendedName>
</protein>
<dbReference type="EMBL" id="NEKC01000011">
    <property type="protein sequence ID" value="OTA28815.1"/>
    <property type="molecule type" value="Genomic_DNA"/>
</dbReference>
<dbReference type="AlphaFoldDB" id="A0A1Y2SZP3"/>
<feature type="compositionally biased region" description="Low complexity" evidence="1">
    <location>
        <begin position="228"/>
        <end position="238"/>
    </location>
</feature>
<dbReference type="Pfam" id="PF12502">
    <property type="entry name" value="DUF3710"/>
    <property type="match status" value="1"/>
</dbReference>
<evidence type="ECO:0008006" key="4">
    <source>
        <dbReference type="Google" id="ProtNLM"/>
    </source>
</evidence>
<feature type="region of interest" description="Disordered" evidence="1">
    <location>
        <begin position="1"/>
        <end position="55"/>
    </location>
</feature>
<evidence type="ECO:0000313" key="3">
    <source>
        <dbReference type="Proteomes" id="UP000243540"/>
    </source>
</evidence>
<evidence type="ECO:0000256" key="1">
    <source>
        <dbReference type="SAM" id="MobiDB-lite"/>
    </source>
</evidence>
<feature type="compositionally biased region" description="Basic and acidic residues" evidence="1">
    <location>
        <begin position="12"/>
        <end position="21"/>
    </location>
</feature>
<feature type="region of interest" description="Disordered" evidence="1">
    <location>
        <begin position="228"/>
        <end position="276"/>
    </location>
</feature>
<dbReference type="InterPro" id="IPR022183">
    <property type="entry name" value="DUF3710"/>
</dbReference>
<dbReference type="OrthoDB" id="8480367at2"/>
<gene>
    <name evidence="2" type="ORF">B9T39_05675</name>
</gene>
<accession>A0A1Y2SZP3</accession>
<dbReference type="STRING" id="1160091.B9T39_05675"/>
<dbReference type="RefSeq" id="WP_086106854.1">
    <property type="nucleotide sequence ID" value="NZ_NEKB01000010.1"/>
</dbReference>
<dbReference type="Proteomes" id="UP000243540">
    <property type="component" value="Unassembled WGS sequence"/>
</dbReference>